<dbReference type="PANTHER" id="PTHR33371">
    <property type="entry name" value="INTERMEMBRANE PHOSPHOLIPID TRANSPORT SYSTEM BINDING PROTEIN MLAD-RELATED"/>
    <property type="match status" value="1"/>
</dbReference>
<dbReference type="Gene3D" id="1.20.5.300">
    <property type="match status" value="1"/>
</dbReference>
<name>A0ABU2XXM1_9ACTN</name>
<evidence type="ECO:0000313" key="2">
    <source>
        <dbReference type="EMBL" id="MDT0550668.1"/>
    </source>
</evidence>
<dbReference type="Pfam" id="PF11887">
    <property type="entry name" value="Mce4_CUP1"/>
    <property type="match status" value="1"/>
</dbReference>
<organism evidence="2 3">
    <name type="scientific">Streptomyces lonegramiae</name>
    <dbReference type="NCBI Taxonomy" id="3075524"/>
    <lineage>
        <taxon>Bacteria</taxon>
        <taxon>Bacillati</taxon>
        <taxon>Actinomycetota</taxon>
        <taxon>Actinomycetes</taxon>
        <taxon>Kitasatosporales</taxon>
        <taxon>Streptomycetaceae</taxon>
        <taxon>Streptomyces</taxon>
    </lineage>
</organism>
<gene>
    <name evidence="2" type="ORF">RND15_49800</name>
</gene>
<dbReference type="PRINTS" id="PR01782">
    <property type="entry name" value="MCEVIRFACTOR"/>
</dbReference>
<reference evidence="2" key="1">
    <citation type="submission" date="2024-05" db="EMBL/GenBank/DDBJ databases">
        <title>30 novel species of actinomycetes from the DSMZ collection.</title>
        <authorList>
            <person name="Nouioui I."/>
        </authorList>
    </citation>
    <scope>NUCLEOTIDE SEQUENCE</scope>
    <source>
        <strain evidence="2">DSM 41529</strain>
    </source>
</reference>
<protein>
    <submittedName>
        <fullName evidence="2">MCE family protein</fullName>
    </submittedName>
</protein>
<feature type="non-terminal residue" evidence="2">
    <location>
        <position position="169"/>
    </location>
</feature>
<comment type="caution">
    <text evidence="2">The sequence shown here is derived from an EMBL/GenBank/DDBJ whole genome shotgun (WGS) entry which is preliminary data.</text>
</comment>
<dbReference type="RefSeq" id="WP_311731143.1">
    <property type="nucleotide sequence ID" value="NZ_JAVRFD010000346.1"/>
</dbReference>
<evidence type="ECO:0000313" key="3">
    <source>
        <dbReference type="Proteomes" id="UP001180754"/>
    </source>
</evidence>
<dbReference type="InterPro" id="IPR052336">
    <property type="entry name" value="MlaD_Phospholipid_Transporter"/>
</dbReference>
<dbReference type="SUPFAM" id="SSF58104">
    <property type="entry name" value="Methyl-accepting chemotaxis protein (MCP) signaling domain"/>
    <property type="match status" value="1"/>
</dbReference>
<dbReference type="Proteomes" id="UP001180754">
    <property type="component" value="Unassembled WGS sequence"/>
</dbReference>
<dbReference type="InterPro" id="IPR005693">
    <property type="entry name" value="Mce"/>
</dbReference>
<keyword evidence="3" id="KW-1185">Reference proteome</keyword>
<dbReference type="InterPro" id="IPR024516">
    <property type="entry name" value="Mce_C"/>
</dbReference>
<proteinExistence type="predicted"/>
<feature type="non-terminal residue" evidence="2">
    <location>
        <position position="1"/>
    </location>
</feature>
<dbReference type="PANTHER" id="PTHR33371:SF18">
    <property type="entry name" value="MCE-FAMILY PROTEIN MCE3C"/>
    <property type="match status" value="1"/>
</dbReference>
<accession>A0ABU2XXM1</accession>
<sequence>DRTKPAYQLADALGDLTSTISGLNTDQLSESLAVLSDTFSDTPPQLKVAIQGVSRFADTLDKRDAELRNLLANANKATSVLQERSDQVVSLVTDTNALLAQLQTQSAALDQISGNITAVAQQVKGFIAENRDPLKPALEKLNGVLEIVDKRKERVQKAIKGLNKYALSL</sequence>
<dbReference type="EMBL" id="JAVRFD010000346">
    <property type="protein sequence ID" value="MDT0550668.1"/>
    <property type="molecule type" value="Genomic_DNA"/>
</dbReference>
<feature type="domain" description="Mammalian cell entry C-terminal" evidence="1">
    <location>
        <begin position="1"/>
        <end position="165"/>
    </location>
</feature>
<evidence type="ECO:0000259" key="1">
    <source>
        <dbReference type="Pfam" id="PF11887"/>
    </source>
</evidence>